<dbReference type="AlphaFoldDB" id="A0ABD2XX79"/>
<dbReference type="PANTHER" id="PTHR44259">
    <property type="entry name" value="OS07G0183000 PROTEIN-RELATED"/>
    <property type="match status" value="1"/>
</dbReference>
<dbReference type="PANTHER" id="PTHR44259:SF108">
    <property type="entry name" value="F-BOX PROTEIN SKIP23-LIKE"/>
    <property type="match status" value="1"/>
</dbReference>
<feature type="domain" description="KIB1-4 beta-propeller" evidence="1">
    <location>
        <begin position="69"/>
        <end position="331"/>
    </location>
</feature>
<dbReference type="Proteomes" id="UP001630127">
    <property type="component" value="Unassembled WGS sequence"/>
</dbReference>
<evidence type="ECO:0000313" key="2">
    <source>
        <dbReference type="EMBL" id="KAL3498860.1"/>
    </source>
</evidence>
<dbReference type="Pfam" id="PF03478">
    <property type="entry name" value="Beta-prop_KIB1-4"/>
    <property type="match status" value="1"/>
</dbReference>
<accession>A0ABD2XX79</accession>
<sequence length="339" mass="38480">MANWSQLQHDMLELIAQHLSQIEDYVAFGAVCTSWRAAAAASKKNFKGLKLWQKIPCVMLSSEDDDREFYSSMEREVVAKVSLPNLKGKKCYESLGWLLVVGQQGEMSLVQPFSAHDEIPLPHQNTFKHDDWLNTLREIFVEKFMLSANPCETSDFVVMLICGSVGYLAFWRNNDQKWTKIKTRNSRYGDVKYYNGKFYAIDYMGYFVVCDISGPNRTKATIIVCLTRYSDNSSTALHECSINLIVQNKHLYIVESSSSDNKESLLIVTRDCFANYDDGQGGELDSPTYDTKGFQVYEVDLLRGIWKEINSLGNRALFLGHSASLSLDVSSNKLSPEIK</sequence>
<protein>
    <recommendedName>
        <fullName evidence="1">KIB1-4 beta-propeller domain-containing protein</fullName>
    </recommendedName>
</protein>
<organism evidence="2 3">
    <name type="scientific">Cinchona calisaya</name>
    <dbReference type="NCBI Taxonomy" id="153742"/>
    <lineage>
        <taxon>Eukaryota</taxon>
        <taxon>Viridiplantae</taxon>
        <taxon>Streptophyta</taxon>
        <taxon>Embryophyta</taxon>
        <taxon>Tracheophyta</taxon>
        <taxon>Spermatophyta</taxon>
        <taxon>Magnoliopsida</taxon>
        <taxon>eudicotyledons</taxon>
        <taxon>Gunneridae</taxon>
        <taxon>Pentapetalae</taxon>
        <taxon>asterids</taxon>
        <taxon>lamiids</taxon>
        <taxon>Gentianales</taxon>
        <taxon>Rubiaceae</taxon>
        <taxon>Cinchonoideae</taxon>
        <taxon>Cinchoneae</taxon>
        <taxon>Cinchona</taxon>
    </lineage>
</organism>
<comment type="caution">
    <text evidence="2">The sequence shown here is derived from an EMBL/GenBank/DDBJ whole genome shotgun (WGS) entry which is preliminary data.</text>
</comment>
<name>A0ABD2XX79_9GENT</name>
<keyword evidence="3" id="KW-1185">Reference proteome</keyword>
<evidence type="ECO:0000313" key="3">
    <source>
        <dbReference type="Proteomes" id="UP001630127"/>
    </source>
</evidence>
<proteinExistence type="predicted"/>
<reference evidence="2 3" key="1">
    <citation type="submission" date="2024-11" db="EMBL/GenBank/DDBJ databases">
        <title>A near-complete genome assembly of Cinchona calisaya.</title>
        <authorList>
            <person name="Lian D.C."/>
            <person name="Zhao X.W."/>
            <person name="Wei L."/>
        </authorList>
    </citation>
    <scope>NUCLEOTIDE SEQUENCE [LARGE SCALE GENOMIC DNA]</scope>
    <source>
        <tissue evidence="2">Nenye</tissue>
    </source>
</reference>
<evidence type="ECO:0000259" key="1">
    <source>
        <dbReference type="Pfam" id="PF03478"/>
    </source>
</evidence>
<dbReference type="InterPro" id="IPR005174">
    <property type="entry name" value="KIB1-4_b-propeller"/>
</dbReference>
<dbReference type="InterPro" id="IPR050942">
    <property type="entry name" value="F-box_BR-signaling"/>
</dbReference>
<dbReference type="Gene3D" id="1.20.1280.50">
    <property type="match status" value="1"/>
</dbReference>
<gene>
    <name evidence="2" type="ORF">ACH5RR_041592</name>
</gene>
<dbReference type="EMBL" id="JBJUIK010000017">
    <property type="protein sequence ID" value="KAL3498860.1"/>
    <property type="molecule type" value="Genomic_DNA"/>
</dbReference>